<keyword evidence="1" id="KW-0472">Membrane</keyword>
<feature type="transmembrane region" description="Helical" evidence="1">
    <location>
        <begin position="24"/>
        <end position="46"/>
    </location>
</feature>
<dbReference type="AlphaFoldDB" id="A0ABD1MN80"/>
<evidence type="ECO:0000256" key="1">
    <source>
        <dbReference type="SAM" id="Phobius"/>
    </source>
</evidence>
<comment type="caution">
    <text evidence="2">The sequence shown here is derived from an EMBL/GenBank/DDBJ whole genome shotgun (WGS) entry which is preliminary data.</text>
</comment>
<gene>
    <name evidence="2" type="ORF">Fmac_011698</name>
</gene>
<proteinExistence type="predicted"/>
<reference evidence="2 3" key="1">
    <citation type="submission" date="2024-08" db="EMBL/GenBank/DDBJ databases">
        <title>Insights into the chromosomal genome structure of Flemingia macrophylla.</title>
        <authorList>
            <person name="Ding Y."/>
            <person name="Zhao Y."/>
            <person name="Bi W."/>
            <person name="Wu M."/>
            <person name="Zhao G."/>
            <person name="Gong Y."/>
            <person name="Li W."/>
            <person name="Zhang P."/>
        </authorList>
    </citation>
    <scope>NUCLEOTIDE SEQUENCE [LARGE SCALE GENOMIC DNA]</scope>
    <source>
        <strain evidence="2">DYQJB</strain>
        <tissue evidence="2">Leaf</tissue>
    </source>
</reference>
<organism evidence="2 3">
    <name type="scientific">Flemingia macrophylla</name>
    <dbReference type="NCBI Taxonomy" id="520843"/>
    <lineage>
        <taxon>Eukaryota</taxon>
        <taxon>Viridiplantae</taxon>
        <taxon>Streptophyta</taxon>
        <taxon>Embryophyta</taxon>
        <taxon>Tracheophyta</taxon>
        <taxon>Spermatophyta</taxon>
        <taxon>Magnoliopsida</taxon>
        <taxon>eudicotyledons</taxon>
        <taxon>Gunneridae</taxon>
        <taxon>Pentapetalae</taxon>
        <taxon>rosids</taxon>
        <taxon>fabids</taxon>
        <taxon>Fabales</taxon>
        <taxon>Fabaceae</taxon>
        <taxon>Papilionoideae</taxon>
        <taxon>50 kb inversion clade</taxon>
        <taxon>NPAAA clade</taxon>
        <taxon>indigoferoid/millettioid clade</taxon>
        <taxon>Phaseoleae</taxon>
        <taxon>Flemingia</taxon>
    </lineage>
</organism>
<accession>A0ABD1MN80</accession>
<sequence length="128" mass="15016">MSGIEYSEWVQEAEEEETMKMRPLLILFLFAFLILFTSPFLSWLMLFASNLILAKVDCRFNDSGQETHNNARNPESDLRKTEDVITSTLAKGYILGKRHRSEQKLLMRSTSLVTKRQQKLFLWTRKLV</sequence>
<keyword evidence="3" id="KW-1185">Reference proteome</keyword>
<dbReference type="Proteomes" id="UP001603857">
    <property type="component" value="Unassembled WGS sequence"/>
</dbReference>
<keyword evidence="1" id="KW-1133">Transmembrane helix</keyword>
<evidence type="ECO:0000313" key="2">
    <source>
        <dbReference type="EMBL" id="KAL2337252.1"/>
    </source>
</evidence>
<protein>
    <submittedName>
        <fullName evidence="2">Uncharacterized protein</fullName>
    </submittedName>
</protein>
<keyword evidence="1" id="KW-0812">Transmembrane</keyword>
<name>A0ABD1MN80_9FABA</name>
<dbReference type="EMBL" id="JBGMDY010000004">
    <property type="protein sequence ID" value="KAL2337252.1"/>
    <property type="molecule type" value="Genomic_DNA"/>
</dbReference>
<evidence type="ECO:0000313" key="3">
    <source>
        <dbReference type="Proteomes" id="UP001603857"/>
    </source>
</evidence>